<dbReference type="Proteomes" id="UP001320148">
    <property type="component" value="Chromosome"/>
</dbReference>
<sequence>MAKVSRVYVVLFGKVRFSRLARDASRDIRCAFMATGHPLCGDALRCDIRLAMCEPEMNLHALRIDMGGVMVFADVVMKGELVVPGVLCVKVGRFDLNILI</sequence>
<protein>
    <submittedName>
        <fullName evidence="1">Uncharacterized protein</fullName>
    </submittedName>
</protein>
<dbReference type="EMBL" id="AP024488">
    <property type="protein sequence ID" value="BCS96720.1"/>
    <property type="molecule type" value="Genomic_DNA"/>
</dbReference>
<evidence type="ECO:0000313" key="1">
    <source>
        <dbReference type="EMBL" id="BCS96720.1"/>
    </source>
</evidence>
<proteinExistence type="predicted"/>
<organism evidence="1 2">
    <name type="scientific">Desulfoluna limicola</name>
    <dbReference type="NCBI Taxonomy" id="2810562"/>
    <lineage>
        <taxon>Bacteria</taxon>
        <taxon>Pseudomonadati</taxon>
        <taxon>Thermodesulfobacteriota</taxon>
        <taxon>Desulfobacteria</taxon>
        <taxon>Desulfobacterales</taxon>
        <taxon>Desulfolunaceae</taxon>
        <taxon>Desulfoluna</taxon>
    </lineage>
</organism>
<keyword evidence="2" id="KW-1185">Reference proteome</keyword>
<name>A0ABM7PHF3_9BACT</name>
<gene>
    <name evidence="1" type="ORF">DSLASN_23520</name>
</gene>
<reference evidence="1 2" key="1">
    <citation type="submission" date="2021-02" db="EMBL/GenBank/DDBJ databases">
        <title>Complete genome of Desulfoluna sp. strain ASN36.</title>
        <authorList>
            <person name="Takahashi A."/>
            <person name="Kojima H."/>
            <person name="Fukui M."/>
        </authorList>
    </citation>
    <scope>NUCLEOTIDE SEQUENCE [LARGE SCALE GENOMIC DNA]</scope>
    <source>
        <strain evidence="1 2">ASN36</strain>
    </source>
</reference>
<accession>A0ABM7PHF3</accession>
<evidence type="ECO:0000313" key="2">
    <source>
        <dbReference type="Proteomes" id="UP001320148"/>
    </source>
</evidence>